<dbReference type="GO" id="GO:0005524">
    <property type="term" value="F:ATP binding"/>
    <property type="evidence" value="ECO:0007669"/>
    <property type="project" value="UniProtKB-KW"/>
</dbReference>
<dbReference type="Pfam" id="PF00005">
    <property type="entry name" value="ABC_tran"/>
    <property type="match status" value="1"/>
</dbReference>
<name>A0ABV7FVP3_9ALTE</name>
<evidence type="ECO:0000313" key="5">
    <source>
        <dbReference type="Proteomes" id="UP001595478"/>
    </source>
</evidence>
<dbReference type="InterPro" id="IPR027417">
    <property type="entry name" value="P-loop_NTPase"/>
</dbReference>
<proteinExistence type="predicted"/>
<evidence type="ECO:0000313" key="4">
    <source>
        <dbReference type="EMBL" id="MFC3122770.1"/>
    </source>
</evidence>
<comment type="caution">
    <text evidence="4">The sequence shown here is derived from an EMBL/GenBank/DDBJ whole genome shotgun (WGS) entry which is preliminary data.</text>
</comment>
<dbReference type="InterPro" id="IPR003439">
    <property type="entry name" value="ABC_transporter-like_ATP-bd"/>
</dbReference>
<evidence type="ECO:0000259" key="3">
    <source>
        <dbReference type="PROSITE" id="PS50893"/>
    </source>
</evidence>
<dbReference type="SUPFAM" id="SSF52540">
    <property type="entry name" value="P-loop containing nucleoside triphosphate hydrolases"/>
    <property type="match status" value="1"/>
</dbReference>
<dbReference type="PANTHER" id="PTHR42794">
    <property type="entry name" value="HEMIN IMPORT ATP-BINDING PROTEIN HMUV"/>
    <property type="match status" value="1"/>
</dbReference>
<feature type="domain" description="ABC transporter" evidence="3">
    <location>
        <begin position="7"/>
        <end position="242"/>
    </location>
</feature>
<gene>
    <name evidence="4" type="ORF">ACFOHL_14185</name>
</gene>
<dbReference type="InterPro" id="IPR003593">
    <property type="entry name" value="AAA+_ATPase"/>
</dbReference>
<reference evidence="5" key="1">
    <citation type="journal article" date="2019" name="Int. J. Syst. Evol. Microbiol.">
        <title>The Global Catalogue of Microorganisms (GCM) 10K type strain sequencing project: providing services to taxonomists for standard genome sequencing and annotation.</title>
        <authorList>
            <consortium name="The Broad Institute Genomics Platform"/>
            <consortium name="The Broad Institute Genome Sequencing Center for Infectious Disease"/>
            <person name="Wu L."/>
            <person name="Ma J."/>
        </authorList>
    </citation>
    <scope>NUCLEOTIDE SEQUENCE [LARGE SCALE GENOMIC DNA]</scope>
    <source>
        <strain evidence="5">KCTC 52473</strain>
    </source>
</reference>
<organism evidence="4 5">
    <name type="scientific">Agaribacter flavus</name>
    <dbReference type="NCBI Taxonomy" id="1902781"/>
    <lineage>
        <taxon>Bacteria</taxon>
        <taxon>Pseudomonadati</taxon>
        <taxon>Pseudomonadota</taxon>
        <taxon>Gammaproteobacteria</taxon>
        <taxon>Alteromonadales</taxon>
        <taxon>Alteromonadaceae</taxon>
        <taxon>Agaribacter</taxon>
    </lineage>
</organism>
<accession>A0ABV7FVP3</accession>
<dbReference type="RefSeq" id="WP_376920891.1">
    <property type="nucleotide sequence ID" value="NZ_JBHRSW010000029.1"/>
</dbReference>
<dbReference type="Gene3D" id="3.40.50.300">
    <property type="entry name" value="P-loop containing nucleotide triphosphate hydrolases"/>
    <property type="match status" value="1"/>
</dbReference>
<keyword evidence="5" id="KW-1185">Reference proteome</keyword>
<dbReference type="CDD" id="cd03214">
    <property type="entry name" value="ABC_Iron-Siderophores_B12_Hemin"/>
    <property type="match status" value="1"/>
</dbReference>
<keyword evidence="2 4" id="KW-0067">ATP-binding</keyword>
<protein>
    <submittedName>
        <fullName evidence="4">ABC transporter ATP-binding protein</fullName>
    </submittedName>
</protein>
<dbReference type="EMBL" id="JBHRSW010000029">
    <property type="protein sequence ID" value="MFC3122770.1"/>
    <property type="molecule type" value="Genomic_DNA"/>
</dbReference>
<dbReference type="Proteomes" id="UP001595478">
    <property type="component" value="Unassembled WGS sequence"/>
</dbReference>
<sequence length="272" mass="29967">MAVEPTLIASNISLDINDKTILRDISLQLQSGRILGVLGPNGAGKTSLLKCLSGQVDFTGMLKWNDHDVRMLDSKSRAQQIAVVNQMNDNVFALTLAQVVQMGLLPHKPLFSLGSRADEEKVNAAISSVGLRDKRASPFNELSGGEQQRCLIARALVQEAQLMVLDEPVNHLDVYYQHQILQLLRSLCHSQQKTAVVSLHDLNLAANYCEYLLLLNRGKCIAFGETKSVLNPSLLSDVFRVPCQVNQSKTGLIQVHFEPSFQAAQGQSKHEI</sequence>
<keyword evidence="1" id="KW-0547">Nucleotide-binding</keyword>
<dbReference type="PROSITE" id="PS50893">
    <property type="entry name" value="ABC_TRANSPORTER_2"/>
    <property type="match status" value="1"/>
</dbReference>
<evidence type="ECO:0000256" key="2">
    <source>
        <dbReference type="ARBA" id="ARBA00022840"/>
    </source>
</evidence>
<evidence type="ECO:0000256" key="1">
    <source>
        <dbReference type="ARBA" id="ARBA00022741"/>
    </source>
</evidence>
<dbReference type="SMART" id="SM00382">
    <property type="entry name" value="AAA"/>
    <property type="match status" value="1"/>
</dbReference>
<dbReference type="PANTHER" id="PTHR42794:SF2">
    <property type="entry name" value="ABC TRANSPORTER ATP-BINDING PROTEIN"/>
    <property type="match status" value="1"/>
</dbReference>